<dbReference type="PROSITE" id="PS52029">
    <property type="entry name" value="LD_TPASE"/>
    <property type="match status" value="1"/>
</dbReference>
<dbReference type="SUPFAM" id="SSF143985">
    <property type="entry name" value="L,D-transpeptidase pre-catalytic domain-like"/>
    <property type="match status" value="1"/>
</dbReference>
<feature type="transmembrane region" description="Helical" evidence="8">
    <location>
        <begin position="69"/>
        <end position="90"/>
    </location>
</feature>
<feature type="region of interest" description="Disordered" evidence="7">
    <location>
        <begin position="1"/>
        <end position="63"/>
    </location>
</feature>
<dbReference type="PANTHER" id="PTHR30582:SF33">
    <property type="entry name" value="EXPORTED PROTEIN"/>
    <property type="match status" value="1"/>
</dbReference>
<reference evidence="10 11" key="1">
    <citation type="submission" date="2018-08" db="EMBL/GenBank/DDBJ databases">
        <title>A genome reference for cultivated species of the human gut microbiota.</title>
        <authorList>
            <person name="Zou Y."/>
            <person name="Xue W."/>
            <person name="Luo G."/>
        </authorList>
    </citation>
    <scope>NUCLEOTIDE SEQUENCE [LARGE SCALE GENOMIC DNA]</scope>
    <source>
        <strain evidence="10 11">AM30-5LB</strain>
    </source>
</reference>
<name>A0A414FXX1_9ACTN</name>
<feature type="domain" description="L,D-TPase catalytic" evidence="9">
    <location>
        <begin position="424"/>
        <end position="556"/>
    </location>
</feature>
<gene>
    <name evidence="10" type="ORF">DW787_02340</name>
</gene>
<feature type="compositionally biased region" description="Basic and acidic residues" evidence="7">
    <location>
        <begin position="50"/>
        <end position="63"/>
    </location>
</feature>
<dbReference type="SUPFAM" id="SSF141523">
    <property type="entry name" value="L,D-transpeptidase catalytic domain-like"/>
    <property type="match status" value="1"/>
</dbReference>
<keyword evidence="8" id="KW-0812">Transmembrane</keyword>
<dbReference type="InterPro" id="IPR050979">
    <property type="entry name" value="LD-transpeptidase"/>
</dbReference>
<dbReference type="GO" id="GO:0071555">
    <property type="term" value="P:cell wall organization"/>
    <property type="evidence" value="ECO:0007669"/>
    <property type="project" value="UniProtKB-UniRule"/>
</dbReference>
<organism evidence="10 11">
    <name type="scientific">Collinsella intestinalis</name>
    <dbReference type="NCBI Taxonomy" id="147207"/>
    <lineage>
        <taxon>Bacteria</taxon>
        <taxon>Bacillati</taxon>
        <taxon>Actinomycetota</taxon>
        <taxon>Coriobacteriia</taxon>
        <taxon>Coriobacteriales</taxon>
        <taxon>Coriobacteriaceae</taxon>
        <taxon>Collinsella</taxon>
    </lineage>
</organism>
<evidence type="ECO:0000256" key="2">
    <source>
        <dbReference type="ARBA" id="ARBA00022679"/>
    </source>
</evidence>
<dbReference type="GO" id="GO:0008360">
    <property type="term" value="P:regulation of cell shape"/>
    <property type="evidence" value="ECO:0007669"/>
    <property type="project" value="UniProtKB-UniRule"/>
</dbReference>
<keyword evidence="3 6" id="KW-0133">Cell shape</keyword>
<keyword evidence="4 6" id="KW-0573">Peptidoglycan synthesis</keyword>
<keyword evidence="5 6" id="KW-0961">Cell wall biogenesis/degradation</keyword>
<evidence type="ECO:0000256" key="7">
    <source>
        <dbReference type="SAM" id="MobiDB-lite"/>
    </source>
</evidence>
<evidence type="ECO:0000313" key="10">
    <source>
        <dbReference type="EMBL" id="RHD56418.1"/>
    </source>
</evidence>
<dbReference type="GO" id="GO:0016740">
    <property type="term" value="F:transferase activity"/>
    <property type="evidence" value="ECO:0007669"/>
    <property type="project" value="UniProtKB-KW"/>
</dbReference>
<keyword evidence="8" id="KW-0472">Membrane</keyword>
<evidence type="ECO:0000256" key="6">
    <source>
        <dbReference type="PROSITE-ProRule" id="PRU01373"/>
    </source>
</evidence>
<dbReference type="InterPro" id="IPR005490">
    <property type="entry name" value="LD_TPept_cat_dom"/>
</dbReference>
<dbReference type="RefSeq" id="WP_118271479.1">
    <property type="nucleotide sequence ID" value="NZ_QSJI01000002.1"/>
</dbReference>
<feature type="active site" description="Nucleophile" evidence="6">
    <location>
        <position position="532"/>
    </location>
</feature>
<dbReference type="EMBL" id="QSJI01000002">
    <property type="protein sequence ID" value="RHD56418.1"/>
    <property type="molecule type" value="Genomic_DNA"/>
</dbReference>
<dbReference type="PANTHER" id="PTHR30582">
    <property type="entry name" value="L,D-TRANSPEPTIDASE"/>
    <property type="match status" value="1"/>
</dbReference>
<keyword evidence="8" id="KW-1133">Transmembrane helix</keyword>
<dbReference type="Gene3D" id="3.10.20.800">
    <property type="match status" value="1"/>
</dbReference>
<sequence length="557" mass="59471">MTEMPNTPASQSHNNNGHVTAPLPIGSRTAGTSGAKRGASSHTAHNAPKHAKEPAKQHNDKHSCSHKGAAALGVLCCLLVALYGGGVFVFSRTCYPNTKVAGADLSWLDRDSSVARVRDAAEDYVLEVSGDGFTWTYEAENANEVIDAARAVDNVMAHNEPALWPARLAQALMTSPEQPANATSANAQSGKLPELDKIELPKTFDRDAFLASLDAAIDEFNATRVGTFDAAGAFDPEAGSFTLSKALSNRKLDKDAIDRAALVAVSTLAARVELTERSFTPLAGGATEQELQHAIDRANELIGTNVNLKMGGSVVSTLDGAQLAQWITFDEELNPTLNTEPVGQWVHELAKTHIDTVGSERTYTRPDGKTVTVSGGTYGWMSDEARLVQLLQDAVSNKQVGDIEIPLKRSAATWGGMGKPDWGAYCDIDLTEQHARYYDAAGNLVWESGCITGSPNTGNATPTGVFSLNAKTRNSTLIGLDEDEDGEPDYKTPVAYWMPFVGNAIGMHDATWQSVASFSNPKAYTWTGSHGCVNLPPDRAAALFDIISKGDCVIVHN</sequence>
<dbReference type="InterPro" id="IPR038063">
    <property type="entry name" value="Transpep_catalytic_dom"/>
</dbReference>
<protein>
    <submittedName>
        <fullName evidence="10">Murein L,D-transpeptidase</fullName>
    </submittedName>
</protein>
<dbReference type="UniPathway" id="UPA00219"/>
<evidence type="ECO:0000256" key="8">
    <source>
        <dbReference type="SAM" id="Phobius"/>
    </source>
</evidence>
<dbReference type="AlphaFoldDB" id="A0A414FXX1"/>
<dbReference type="GO" id="GO:0005576">
    <property type="term" value="C:extracellular region"/>
    <property type="evidence" value="ECO:0007669"/>
    <property type="project" value="TreeGrafter"/>
</dbReference>
<dbReference type="CDD" id="cd16913">
    <property type="entry name" value="YkuD_like"/>
    <property type="match status" value="1"/>
</dbReference>
<dbReference type="Pfam" id="PF03734">
    <property type="entry name" value="YkuD"/>
    <property type="match status" value="1"/>
</dbReference>
<evidence type="ECO:0000256" key="4">
    <source>
        <dbReference type="ARBA" id="ARBA00022984"/>
    </source>
</evidence>
<dbReference type="Gene3D" id="2.40.440.10">
    <property type="entry name" value="L,D-transpeptidase catalytic domain-like"/>
    <property type="match status" value="1"/>
</dbReference>
<dbReference type="Proteomes" id="UP000286050">
    <property type="component" value="Unassembled WGS sequence"/>
</dbReference>
<evidence type="ECO:0000259" key="9">
    <source>
        <dbReference type="PROSITE" id="PS52029"/>
    </source>
</evidence>
<evidence type="ECO:0000256" key="3">
    <source>
        <dbReference type="ARBA" id="ARBA00022960"/>
    </source>
</evidence>
<dbReference type="GO" id="GO:0018104">
    <property type="term" value="P:peptidoglycan-protein cross-linking"/>
    <property type="evidence" value="ECO:0007669"/>
    <property type="project" value="TreeGrafter"/>
</dbReference>
<evidence type="ECO:0000256" key="1">
    <source>
        <dbReference type="ARBA" id="ARBA00004752"/>
    </source>
</evidence>
<comment type="caution">
    <text evidence="10">The sequence shown here is derived from an EMBL/GenBank/DDBJ whole genome shotgun (WGS) entry which is preliminary data.</text>
</comment>
<comment type="pathway">
    <text evidence="1 6">Cell wall biogenesis; peptidoglycan biosynthesis.</text>
</comment>
<proteinExistence type="predicted"/>
<keyword evidence="2" id="KW-0808">Transferase</keyword>
<feature type="compositionally biased region" description="Polar residues" evidence="7">
    <location>
        <begin position="1"/>
        <end position="18"/>
    </location>
</feature>
<dbReference type="InterPro" id="IPR038054">
    <property type="entry name" value="LD_TPept-like_central_sf"/>
</dbReference>
<evidence type="ECO:0000313" key="11">
    <source>
        <dbReference type="Proteomes" id="UP000286050"/>
    </source>
</evidence>
<accession>A0A414FXX1</accession>
<feature type="active site" description="Proton donor/acceptor" evidence="6">
    <location>
        <position position="508"/>
    </location>
</feature>
<evidence type="ECO:0000256" key="5">
    <source>
        <dbReference type="ARBA" id="ARBA00023316"/>
    </source>
</evidence>
<dbReference type="GO" id="GO:0071972">
    <property type="term" value="F:peptidoglycan L,D-transpeptidase activity"/>
    <property type="evidence" value="ECO:0007669"/>
    <property type="project" value="TreeGrafter"/>
</dbReference>